<feature type="non-terminal residue" evidence="2">
    <location>
        <position position="71"/>
    </location>
</feature>
<evidence type="ECO:0000313" key="3">
    <source>
        <dbReference type="Proteomes" id="UP000663848"/>
    </source>
</evidence>
<organism evidence="2 3">
    <name type="scientific">Rotaria socialis</name>
    <dbReference type="NCBI Taxonomy" id="392032"/>
    <lineage>
        <taxon>Eukaryota</taxon>
        <taxon>Metazoa</taxon>
        <taxon>Spiralia</taxon>
        <taxon>Gnathifera</taxon>
        <taxon>Rotifera</taxon>
        <taxon>Eurotatoria</taxon>
        <taxon>Bdelloidea</taxon>
        <taxon>Philodinida</taxon>
        <taxon>Philodinidae</taxon>
        <taxon>Rotaria</taxon>
    </lineage>
</organism>
<evidence type="ECO:0000313" key="2">
    <source>
        <dbReference type="EMBL" id="CAF5151604.1"/>
    </source>
</evidence>
<comment type="caution">
    <text evidence="2">The sequence shown here is derived from an EMBL/GenBank/DDBJ whole genome shotgun (WGS) entry which is preliminary data.</text>
</comment>
<protein>
    <submittedName>
        <fullName evidence="2">Uncharacterized protein</fullName>
    </submittedName>
</protein>
<feature type="compositionally biased region" description="Low complexity" evidence="1">
    <location>
        <begin position="11"/>
        <end position="25"/>
    </location>
</feature>
<feature type="non-terminal residue" evidence="2">
    <location>
        <position position="1"/>
    </location>
</feature>
<gene>
    <name evidence="2" type="ORF">QYT958_LOCUS48607</name>
</gene>
<accession>A0A822GEY8</accession>
<dbReference type="Proteomes" id="UP000663848">
    <property type="component" value="Unassembled WGS sequence"/>
</dbReference>
<dbReference type="AlphaFoldDB" id="A0A822GEY8"/>
<reference evidence="2" key="1">
    <citation type="submission" date="2021-02" db="EMBL/GenBank/DDBJ databases">
        <authorList>
            <person name="Nowell W R."/>
        </authorList>
    </citation>
    <scope>NUCLEOTIDE SEQUENCE</scope>
</reference>
<name>A0A822GEY8_9BILA</name>
<dbReference type="EMBL" id="CAJOBR010099913">
    <property type="protein sequence ID" value="CAF5151604.1"/>
    <property type="molecule type" value="Genomic_DNA"/>
</dbReference>
<evidence type="ECO:0000256" key="1">
    <source>
        <dbReference type="SAM" id="MobiDB-lite"/>
    </source>
</evidence>
<feature type="region of interest" description="Disordered" evidence="1">
    <location>
        <begin position="1"/>
        <end position="40"/>
    </location>
</feature>
<proteinExistence type="predicted"/>
<sequence length="71" mass="8069">SPSLKLSPRISSATTNDNSNSNSTNLQLAPSQQQQQQQQHYYPFPLRRPSSRRSNLSGLNLINLKYALRKQ</sequence>